<protein>
    <submittedName>
        <fullName evidence="1">Uncharacterized protein</fullName>
    </submittedName>
</protein>
<dbReference type="AlphaFoldDB" id="A0AAD5LZJ3"/>
<comment type="caution">
    <text evidence="1">The sequence shown here is derived from an EMBL/GenBank/DDBJ whole genome shotgun (WGS) entry which is preliminary data.</text>
</comment>
<evidence type="ECO:0000313" key="1">
    <source>
        <dbReference type="EMBL" id="KAJ0390535.1"/>
    </source>
</evidence>
<evidence type="ECO:0000313" key="2">
    <source>
        <dbReference type="Proteomes" id="UP001209570"/>
    </source>
</evidence>
<reference evidence="1" key="1">
    <citation type="submission" date="2021-12" db="EMBL/GenBank/DDBJ databases">
        <title>Prjna785345.</title>
        <authorList>
            <person name="Rujirawat T."/>
            <person name="Krajaejun T."/>
        </authorList>
    </citation>
    <scope>NUCLEOTIDE SEQUENCE</scope>
    <source>
        <strain evidence="1">Pi057C3</strain>
    </source>
</reference>
<organism evidence="1 2">
    <name type="scientific">Pythium insidiosum</name>
    <name type="common">Pythiosis disease agent</name>
    <dbReference type="NCBI Taxonomy" id="114742"/>
    <lineage>
        <taxon>Eukaryota</taxon>
        <taxon>Sar</taxon>
        <taxon>Stramenopiles</taxon>
        <taxon>Oomycota</taxon>
        <taxon>Peronosporomycetes</taxon>
        <taxon>Pythiales</taxon>
        <taxon>Pythiaceae</taxon>
        <taxon>Pythium</taxon>
    </lineage>
</organism>
<keyword evidence="2" id="KW-1185">Reference proteome</keyword>
<sequence length="147" mass="17423">MANAYVKQMKEKHAHDLRDFHDKLQREIVEQPPKFSKELVEWPRRQHRLAQQKRYSEAQEIKKEHIKRRNLDSKRLLQRNRSVQTVLESKQATEATKRLQEIKMSLLPRERPPPRGLHNTIPAEARVVRAKPKASLALTIDALRLVF</sequence>
<accession>A0AAD5LZJ3</accession>
<proteinExistence type="predicted"/>
<name>A0AAD5LZJ3_PYTIN</name>
<gene>
    <name evidence="1" type="ORF">P43SY_011439</name>
</gene>
<dbReference type="EMBL" id="JAKCXM010001980">
    <property type="protein sequence ID" value="KAJ0390535.1"/>
    <property type="molecule type" value="Genomic_DNA"/>
</dbReference>
<dbReference type="Proteomes" id="UP001209570">
    <property type="component" value="Unassembled WGS sequence"/>
</dbReference>